<accession>A0A8S5V2H9</accession>
<sequence>MVVTCCLSIIKIVAMMHDCRNSLCQLRFFDYLCRIV</sequence>
<reference evidence="1" key="1">
    <citation type="journal article" date="2021" name="Proc. Natl. Acad. Sci. U.S.A.">
        <title>A Catalog of Tens of Thousands of Viruses from Human Metagenomes Reveals Hidden Associations with Chronic Diseases.</title>
        <authorList>
            <person name="Tisza M.J."/>
            <person name="Buck C.B."/>
        </authorList>
    </citation>
    <scope>NUCLEOTIDE SEQUENCE</scope>
    <source>
        <strain evidence="1">CtelJ1</strain>
    </source>
</reference>
<protein>
    <submittedName>
        <fullName evidence="1">Hok/gef family</fullName>
    </submittedName>
</protein>
<evidence type="ECO:0000313" key="1">
    <source>
        <dbReference type="EMBL" id="DAG00921.1"/>
    </source>
</evidence>
<proteinExistence type="predicted"/>
<dbReference type="EMBL" id="BK016184">
    <property type="protein sequence ID" value="DAG00921.1"/>
    <property type="molecule type" value="Genomic_DNA"/>
</dbReference>
<name>A0A8S5V2H9_9CAUD</name>
<organism evidence="1">
    <name type="scientific">CrAss-like virus sp. ctelJ1</name>
    <dbReference type="NCBI Taxonomy" id="2825838"/>
    <lineage>
        <taxon>Viruses</taxon>
        <taxon>Duplodnaviria</taxon>
        <taxon>Heunggongvirae</taxon>
        <taxon>Uroviricota</taxon>
        <taxon>Caudoviricetes</taxon>
        <taxon>Crassvirales</taxon>
    </lineage>
</organism>